<feature type="domain" description="WSC" evidence="1">
    <location>
        <begin position="195"/>
        <end position="289"/>
    </location>
</feature>
<dbReference type="PANTHER" id="PTHR43662:SF3">
    <property type="entry name" value="DOMAIN PROTEIN, PUTATIVE (AFU_ORTHOLOGUE AFUA_6G11970)-RELATED"/>
    <property type="match status" value="1"/>
</dbReference>
<keyword evidence="3" id="KW-1185">Reference proteome</keyword>
<sequence>MRAQIHFQSCWNGVDLYKSDNSHVAYMSAIDDGICPPTHPVQLVHLFIETLYSVSSIVTSDGGKFVFSQGDPTGYGFHGDFQNGWDMDVQTVAVQNCANTDNAGQISACPILQASQTGAYRENCPEMPAQIGEPVHGTLAKLPGCINVVNGPANAASTDMSCPAGSILSPISTTKDSTPRATATAAVGGSFGLDGYKYLGCANDTAGGVRTLNALRTVNPTNMTVEYCQAYCMSKGYRYAGVEFGQECYCDNSINPTAVFGIDACYYQCTGNNTEMCGGSSRMMIYNNTSPSFVPTTSTSGNAAAAVASTAAVAAVPAAPYASNYVGCASDLVTNSARALNGTSLASVNMTVELCATFCTVTNSYAYYGLEYANQCYCGNGLASGGAILTATGSPANSTCSMRCAGNATEVCGGSAKLTVYRNTAYVAPVIQPSVGKYVAKGCVTDPNTSGRTLAGAAYTSKTAMTADSCVKFCLGKGFKYAGVEYGQECYCDSAVRTAGGAVVQQTCPATSALMLCSGNKYQYCGAGNMINLYYSSIL</sequence>
<comment type="caution">
    <text evidence="2">The sequence shown here is derived from an EMBL/GenBank/DDBJ whole genome shotgun (WGS) entry which is preliminary data.</text>
</comment>
<evidence type="ECO:0000259" key="1">
    <source>
        <dbReference type="PROSITE" id="PS51212"/>
    </source>
</evidence>
<feature type="domain" description="WSC" evidence="1">
    <location>
        <begin position="437"/>
        <end position="537"/>
    </location>
</feature>
<dbReference type="Pfam" id="PF01822">
    <property type="entry name" value="WSC"/>
    <property type="match status" value="3"/>
</dbReference>
<dbReference type="InterPro" id="IPR002889">
    <property type="entry name" value="WSC_carb-bd"/>
</dbReference>
<dbReference type="PANTHER" id="PTHR43662">
    <property type="match status" value="1"/>
</dbReference>
<gene>
    <name evidence="2" type="ORF">LTR16_004697</name>
</gene>
<dbReference type="SMART" id="SM00321">
    <property type="entry name" value="WSC"/>
    <property type="match status" value="3"/>
</dbReference>
<organism evidence="2 3">
    <name type="scientific">Cryomyces antarcticus</name>
    <dbReference type="NCBI Taxonomy" id="329879"/>
    <lineage>
        <taxon>Eukaryota</taxon>
        <taxon>Fungi</taxon>
        <taxon>Dikarya</taxon>
        <taxon>Ascomycota</taxon>
        <taxon>Pezizomycotina</taxon>
        <taxon>Dothideomycetes</taxon>
        <taxon>Dothideomycetes incertae sedis</taxon>
        <taxon>Cryomyces</taxon>
    </lineage>
</organism>
<dbReference type="InterPro" id="IPR018535">
    <property type="entry name" value="DUF1996"/>
</dbReference>
<proteinExistence type="predicted"/>
<evidence type="ECO:0000313" key="2">
    <source>
        <dbReference type="EMBL" id="KAK5119928.1"/>
    </source>
</evidence>
<dbReference type="Pfam" id="PF09362">
    <property type="entry name" value="DUF1996"/>
    <property type="match status" value="1"/>
</dbReference>
<dbReference type="EMBL" id="JAVRRA010025275">
    <property type="protein sequence ID" value="KAK5119928.1"/>
    <property type="molecule type" value="Genomic_DNA"/>
</dbReference>
<accession>A0ABR0KRM3</accession>
<evidence type="ECO:0000313" key="3">
    <source>
        <dbReference type="Proteomes" id="UP001357485"/>
    </source>
</evidence>
<reference evidence="2 3" key="1">
    <citation type="submission" date="2023-08" db="EMBL/GenBank/DDBJ databases">
        <title>Black Yeasts Isolated from many extreme environments.</title>
        <authorList>
            <person name="Coleine C."/>
            <person name="Stajich J.E."/>
            <person name="Selbmann L."/>
        </authorList>
    </citation>
    <scope>NUCLEOTIDE SEQUENCE [LARGE SCALE GENOMIC DNA]</scope>
    <source>
        <strain evidence="2 3">CCFEE 536</strain>
    </source>
</reference>
<protein>
    <recommendedName>
        <fullName evidence="1">WSC domain-containing protein</fullName>
    </recommendedName>
</protein>
<feature type="domain" description="WSC" evidence="1">
    <location>
        <begin position="322"/>
        <end position="424"/>
    </location>
</feature>
<dbReference type="PROSITE" id="PS51212">
    <property type="entry name" value="WSC"/>
    <property type="match status" value="3"/>
</dbReference>
<dbReference type="Proteomes" id="UP001357485">
    <property type="component" value="Unassembled WGS sequence"/>
</dbReference>
<name>A0ABR0KRM3_9PEZI</name>